<accession>A0A9P4Z354</accession>
<comment type="caution">
    <text evidence="2">The sequence shown here is derived from an EMBL/GenBank/DDBJ whole genome shotgun (WGS) entry which is preliminary data.</text>
</comment>
<evidence type="ECO:0000256" key="1">
    <source>
        <dbReference type="SAM" id="MobiDB-lite"/>
    </source>
</evidence>
<feature type="compositionally biased region" description="Low complexity" evidence="1">
    <location>
        <begin position="39"/>
        <end position="56"/>
    </location>
</feature>
<feature type="compositionally biased region" description="Low complexity" evidence="1">
    <location>
        <begin position="95"/>
        <end position="105"/>
    </location>
</feature>
<gene>
    <name evidence="2" type="ORF">GMORB2_0109</name>
</gene>
<dbReference type="RefSeq" id="XP_035325025.1">
    <property type="nucleotide sequence ID" value="XM_035462095.1"/>
</dbReference>
<proteinExistence type="predicted"/>
<dbReference type="Proteomes" id="UP000749293">
    <property type="component" value="Unassembled WGS sequence"/>
</dbReference>
<feature type="compositionally biased region" description="Polar residues" evidence="1">
    <location>
        <begin position="57"/>
        <end position="75"/>
    </location>
</feature>
<dbReference type="OrthoDB" id="5419162at2759"/>
<reference evidence="2" key="1">
    <citation type="submission" date="2020-03" db="EMBL/GenBank/DDBJ databases">
        <title>Site-based positive gene gene selection in Geosmithia morbida across the United States reveals a broad range of putative effectors and factors for local host and environmental adapation.</title>
        <authorList>
            <person name="Onufrak A."/>
            <person name="Murdoch R.W."/>
            <person name="Gazis R."/>
            <person name="Huff M."/>
            <person name="Staton M."/>
            <person name="Klingeman W."/>
            <person name="Hadziabdic D."/>
        </authorList>
    </citation>
    <scope>NUCLEOTIDE SEQUENCE</scope>
    <source>
        <strain evidence="2">1262</strain>
    </source>
</reference>
<keyword evidence="3" id="KW-1185">Reference proteome</keyword>
<dbReference type="EMBL" id="JAANYQ010000001">
    <property type="protein sequence ID" value="KAF4126373.1"/>
    <property type="molecule type" value="Genomic_DNA"/>
</dbReference>
<feature type="region of interest" description="Disordered" evidence="1">
    <location>
        <begin position="24"/>
        <end position="169"/>
    </location>
</feature>
<sequence>MDLEGADGDDATAAAMAQMMGFSSFGAQDRPQKKRKYNAGADASVAAAPVSASTGSNSTPLGSRSSAPTASTNTDEIGLDDEDDEDDEASQGREAAAPAPVAASPRQPPPLPHGLPQRPAPGTGFVGDASVSVPAQQDGQLHRHASSLPPPPPHHDTGQPGTPWYEGYYDTLSNRNPWEKLEKAIGLEAKGTWLTHQDG</sequence>
<feature type="compositionally biased region" description="Acidic residues" evidence="1">
    <location>
        <begin position="77"/>
        <end position="89"/>
    </location>
</feature>
<name>A0A9P4Z354_9HYPO</name>
<evidence type="ECO:0000313" key="2">
    <source>
        <dbReference type="EMBL" id="KAF4126373.1"/>
    </source>
</evidence>
<organism evidence="2 3">
    <name type="scientific">Geosmithia morbida</name>
    <dbReference type="NCBI Taxonomy" id="1094350"/>
    <lineage>
        <taxon>Eukaryota</taxon>
        <taxon>Fungi</taxon>
        <taxon>Dikarya</taxon>
        <taxon>Ascomycota</taxon>
        <taxon>Pezizomycotina</taxon>
        <taxon>Sordariomycetes</taxon>
        <taxon>Hypocreomycetidae</taxon>
        <taxon>Hypocreales</taxon>
        <taxon>Bionectriaceae</taxon>
        <taxon>Geosmithia</taxon>
    </lineage>
</organism>
<dbReference type="AlphaFoldDB" id="A0A9P4Z354"/>
<dbReference type="GeneID" id="55966339"/>
<evidence type="ECO:0000313" key="3">
    <source>
        <dbReference type="Proteomes" id="UP000749293"/>
    </source>
</evidence>
<protein>
    <submittedName>
        <fullName evidence="2">Uncharacterized protein</fullName>
    </submittedName>
</protein>